<evidence type="ECO:0000313" key="2">
    <source>
        <dbReference type="Proteomes" id="UP000422644"/>
    </source>
</evidence>
<accession>A0A510KZ30</accession>
<dbReference type="RefSeq" id="WP_146998245.1">
    <property type="nucleotide sequence ID" value="NZ_AP019831.1"/>
</dbReference>
<protein>
    <submittedName>
        <fullName evidence="1">Uncharacterized protein</fullName>
    </submittedName>
</protein>
<dbReference type="OrthoDB" id="9940950at2"/>
<gene>
    <name evidence="1" type="ORF">JMUB3870_0713</name>
</gene>
<keyword evidence="2" id="KW-1185">Reference proteome</keyword>
<dbReference type="EMBL" id="AP019831">
    <property type="protein sequence ID" value="BBM44595.1"/>
    <property type="molecule type" value="Genomic_DNA"/>
</dbReference>
<reference evidence="1 2" key="1">
    <citation type="submission" date="2019-07" db="EMBL/GenBank/DDBJ databases">
        <title>Complete Genome Sequence of Leptotrichia trevisanii Strain JMUB3870.</title>
        <authorList>
            <person name="Watanabe S."/>
            <person name="Cui L."/>
        </authorList>
    </citation>
    <scope>NUCLEOTIDE SEQUENCE [LARGE SCALE GENOMIC DNA]</scope>
    <source>
        <strain evidence="1 2">JMUB3870</strain>
    </source>
</reference>
<dbReference type="AlphaFoldDB" id="A0A510KZ30"/>
<evidence type="ECO:0000313" key="1">
    <source>
        <dbReference type="EMBL" id="BBM44595.1"/>
    </source>
</evidence>
<sequence length="185" mass="20988">MKKILIIAMLIILSVVSYSKNKSYDEIPIKKIKRFTSSQLLTPTKADLIDLDSRGYALVKLLEGKYKNQEGYVKLKGIGEFGGIMVIRQYLFGKNPTSAKVYLHASHRENETEMGIVVYEDIPEIKGIIEHSDDVNLALYYRGYTYTINRFIAELAGDIDGESYDCSTESSRAYVELLSEGEYCK</sequence>
<proteinExistence type="predicted"/>
<dbReference type="Proteomes" id="UP000422644">
    <property type="component" value="Chromosome"/>
</dbReference>
<organism evidence="1 2">
    <name type="scientific">Leptotrichia trevisanii</name>
    <dbReference type="NCBI Taxonomy" id="109328"/>
    <lineage>
        <taxon>Bacteria</taxon>
        <taxon>Fusobacteriati</taxon>
        <taxon>Fusobacteriota</taxon>
        <taxon>Fusobacteriia</taxon>
        <taxon>Fusobacteriales</taxon>
        <taxon>Leptotrichiaceae</taxon>
        <taxon>Leptotrichia</taxon>
    </lineage>
</organism>
<name>A0A510KZ30_9FUSO</name>